<feature type="transmembrane region" description="Helical" evidence="7">
    <location>
        <begin position="281"/>
        <end position="302"/>
    </location>
</feature>
<keyword evidence="4 7" id="KW-1133">Transmembrane helix</keyword>
<evidence type="ECO:0000256" key="5">
    <source>
        <dbReference type="ARBA" id="ARBA00023136"/>
    </source>
</evidence>
<gene>
    <name evidence="8" type="ORF">E2986_13406</name>
</gene>
<feature type="region of interest" description="Disordered" evidence="6">
    <location>
        <begin position="371"/>
        <end position="392"/>
    </location>
</feature>
<evidence type="ECO:0000256" key="3">
    <source>
        <dbReference type="ARBA" id="ARBA00022692"/>
    </source>
</evidence>
<dbReference type="GO" id="GO:0005886">
    <property type="term" value="C:plasma membrane"/>
    <property type="evidence" value="ECO:0007669"/>
    <property type="project" value="TreeGrafter"/>
</dbReference>
<dbReference type="PANTHER" id="PTHR15876">
    <property type="entry name" value="TRANSMEMBRANE PROTEIN ADIPOCYTE-ASSOCIATED 1"/>
    <property type="match status" value="1"/>
</dbReference>
<dbReference type="InterPro" id="IPR018781">
    <property type="entry name" value="TPRA1/CAND2/CAND8"/>
</dbReference>
<feature type="transmembrane region" description="Helical" evidence="7">
    <location>
        <begin position="202"/>
        <end position="224"/>
    </location>
</feature>
<comment type="subcellular location">
    <subcellularLocation>
        <location evidence="1">Membrane</location>
        <topology evidence="1">Multi-pass membrane protein</topology>
    </subcellularLocation>
</comment>
<feature type="transmembrane region" description="Helical" evidence="7">
    <location>
        <begin position="254"/>
        <end position="274"/>
    </location>
</feature>
<feature type="region of interest" description="Disordered" evidence="6">
    <location>
        <begin position="600"/>
        <end position="630"/>
    </location>
</feature>
<comment type="similarity">
    <text evidence="2">Belongs to the UPF0359 family.</text>
</comment>
<name>A0A833S8U6_9HYME</name>
<feature type="compositionally biased region" description="Polar residues" evidence="6">
    <location>
        <begin position="667"/>
        <end position="679"/>
    </location>
</feature>
<dbReference type="Proteomes" id="UP000655588">
    <property type="component" value="Unassembled WGS sequence"/>
</dbReference>
<feature type="transmembrane region" description="Helical" evidence="7">
    <location>
        <begin position="160"/>
        <end position="182"/>
    </location>
</feature>
<reference evidence="8" key="1">
    <citation type="submission" date="2019-11" db="EMBL/GenBank/DDBJ databases">
        <title>The nuclear and mitochondrial genomes of Frieseomelitta varia - a highly eusocial stingless bee (Meliponini) with a permanently sterile worker caste.</title>
        <authorList>
            <person name="Freitas F.C.P."/>
            <person name="Lourenco A.P."/>
            <person name="Nunes F.M.F."/>
            <person name="Paschoal A.R."/>
            <person name="Abreu F.C.P."/>
            <person name="Barbin F.O."/>
            <person name="Bataglia L."/>
            <person name="Cardoso-Junior C.A.M."/>
            <person name="Cervoni M.S."/>
            <person name="Silva S.R."/>
            <person name="Dalarmi F."/>
            <person name="Del Lama M.A."/>
            <person name="Depintor T.S."/>
            <person name="Ferreira K.M."/>
            <person name="Goria P.S."/>
            <person name="Jaskot M.C."/>
            <person name="Lago D.C."/>
            <person name="Luna-Lucena D."/>
            <person name="Moda L.M."/>
            <person name="Nascimento L."/>
            <person name="Pedrino M."/>
            <person name="Rabico F.O."/>
            <person name="Sanches F.C."/>
            <person name="Santos D.E."/>
            <person name="Santos C.G."/>
            <person name="Vieira J."/>
            <person name="Lopes T.F."/>
            <person name="Barchuk A.R."/>
            <person name="Hartfelder K."/>
            <person name="Simoes Z.L.P."/>
            <person name="Bitondi M.M.G."/>
            <person name="Pinheiro D.G."/>
        </authorList>
    </citation>
    <scope>NUCLEOTIDE SEQUENCE</scope>
    <source>
        <strain evidence="8">USP_RPSP 00005682</strain>
        <tissue evidence="8">Whole individual</tissue>
    </source>
</reference>
<dbReference type="AlphaFoldDB" id="A0A833S8U6"/>
<organism evidence="8 9">
    <name type="scientific">Frieseomelitta varia</name>
    <dbReference type="NCBI Taxonomy" id="561572"/>
    <lineage>
        <taxon>Eukaryota</taxon>
        <taxon>Metazoa</taxon>
        <taxon>Ecdysozoa</taxon>
        <taxon>Arthropoda</taxon>
        <taxon>Hexapoda</taxon>
        <taxon>Insecta</taxon>
        <taxon>Pterygota</taxon>
        <taxon>Neoptera</taxon>
        <taxon>Endopterygota</taxon>
        <taxon>Hymenoptera</taxon>
        <taxon>Apocrita</taxon>
        <taxon>Aculeata</taxon>
        <taxon>Apoidea</taxon>
        <taxon>Anthophila</taxon>
        <taxon>Apidae</taxon>
        <taxon>Frieseomelitta</taxon>
    </lineage>
</organism>
<feature type="region of interest" description="Disordered" evidence="6">
    <location>
        <begin position="644"/>
        <end position="679"/>
    </location>
</feature>
<feature type="transmembrane region" description="Helical" evidence="7">
    <location>
        <begin position="125"/>
        <end position="148"/>
    </location>
</feature>
<feature type="transmembrane region" description="Helical" evidence="7">
    <location>
        <begin position="231"/>
        <end position="248"/>
    </location>
</feature>
<feature type="transmembrane region" description="Helical" evidence="7">
    <location>
        <begin position="53"/>
        <end position="73"/>
    </location>
</feature>
<evidence type="ECO:0000256" key="7">
    <source>
        <dbReference type="SAM" id="Phobius"/>
    </source>
</evidence>
<evidence type="ECO:0000256" key="4">
    <source>
        <dbReference type="ARBA" id="ARBA00022989"/>
    </source>
</evidence>
<evidence type="ECO:0000256" key="2">
    <source>
        <dbReference type="ARBA" id="ARBA00010125"/>
    </source>
</evidence>
<dbReference type="PANTHER" id="PTHR15876:SF8">
    <property type="entry name" value="TRANSMEMBRANE PROTEIN ADIPOCYTE-ASSOCIATED 1"/>
    <property type="match status" value="1"/>
</dbReference>
<evidence type="ECO:0000256" key="6">
    <source>
        <dbReference type="SAM" id="MobiDB-lite"/>
    </source>
</evidence>
<evidence type="ECO:0000256" key="1">
    <source>
        <dbReference type="ARBA" id="ARBA00004141"/>
    </source>
</evidence>
<proteinExistence type="inferred from homology"/>
<dbReference type="Pfam" id="PF10160">
    <property type="entry name" value="Tmemb_40"/>
    <property type="match status" value="1"/>
</dbReference>
<evidence type="ECO:0008006" key="10">
    <source>
        <dbReference type="Google" id="ProtNLM"/>
    </source>
</evidence>
<dbReference type="EMBL" id="WNWW01000406">
    <property type="protein sequence ID" value="KAF3425257.1"/>
    <property type="molecule type" value="Genomic_DNA"/>
</dbReference>
<protein>
    <recommendedName>
        <fullName evidence="10">Transmembrane protein adipocyte-associated 1 homolog</fullName>
    </recommendedName>
</protein>
<feature type="region of interest" description="Disordered" evidence="6">
    <location>
        <begin position="532"/>
        <end position="578"/>
    </location>
</feature>
<feature type="compositionally biased region" description="Basic and acidic residues" evidence="6">
    <location>
        <begin position="552"/>
        <end position="573"/>
    </location>
</feature>
<keyword evidence="5 7" id="KW-0472">Membrane</keyword>
<evidence type="ECO:0000313" key="8">
    <source>
        <dbReference type="EMBL" id="KAF3425257.1"/>
    </source>
</evidence>
<sequence>MYGAVREEVSESWLHTYDLSSTMIPNVSSPVNDEEHVCKMILYKEIKDSRVRIWDIVILIPNLLFLLFIAVRFNRARLKLRATSSPIFLAFYGLVICNVVISVIRCIVSMSVNAAATVGGKADKILWVTVRFFLLSTEMSVVIFGLAFGHLDSRSSIRRVLLATSLIALAFTITQGTLELVLPDDTFHIPSRDFYVFGHGGMMFWFCSSLVFTMIYLFILILPWTRLRDRLTLPSTLINHTIAFYVSITRKSFYIYAGTLAMLDLVQSIGAGFLNYTQNMVGLCVVDFTAAVYLTLFTPLVYHTFLSEFFGVSQPSIMFSYKAQVDDAMDEDTVSLPHQQSFSSLKTDSDYIYQVHTPSIHMPLYGSQAFKPPSKHKSSSHSLASTKDSKTGSGHIYDSPVALYRSTSGIKSFSRRLSAEKSPSSLKKYPLTKSDNFIDSKNSSLDLKLTHHTWKSKSASQFKYGGPSSVSNLLFSPNTASSFLYKSGANDSNTNLFSLARKGSLMHERKRSEGNVSSQFFEIPPLENTLQSILDSSTNDGSEVKRSTSSRESSRKDNTAARDSQNIEKKESSRLMQQTDAAVSEIDVGDTSDSIDASTVRQQLLSKPASSTSEEAYEKRKKKDTKKKESGGLSDYLLSLAVSIDEKEEKDTEVDPSPFPSRHNHSVYDSTQFDTNSTPVNPLYAASLQSPDSITGYSIDSQEGQAQANGYQQKMFVRQQNLGQFEYVKHEIFDEALSGKTKHQILFYHRQTRLQ</sequence>
<feature type="compositionally biased region" description="Polar residues" evidence="6">
    <location>
        <begin position="600"/>
        <end position="614"/>
    </location>
</feature>
<evidence type="ECO:0000313" key="9">
    <source>
        <dbReference type="Proteomes" id="UP000655588"/>
    </source>
</evidence>
<dbReference type="GO" id="GO:0004930">
    <property type="term" value="F:G protein-coupled receptor activity"/>
    <property type="evidence" value="ECO:0007669"/>
    <property type="project" value="TreeGrafter"/>
</dbReference>
<comment type="caution">
    <text evidence="8">The sequence shown here is derived from an EMBL/GenBank/DDBJ whole genome shotgun (WGS) entry which is preliminary data.</text>
</comment>
<feature type="transmembrane region" description="Helical" evidence="7">
    <location>
        <begin position="85"/>
        <end position="105"/>
    </location>
</feature>
<accession>A0A833S8U6</accession>
<feature type="compositionally biased region" description="Polar residues" evidence="6">
    <location>
        <begin position="532"/>
        <end position="541"/>
    </location>
</feature>
<keyword evidence="9" id="KW-1185">Reference proteome</keyword>
<keyword evidence="3 7" id="KW-0812">Transmembrane</keyword>